<dbReference type="AlphaFoldDB" id="A0A6N2T0R6"/>
<keyword evidence="1" id="KW-0472">Membrane</keyword>
<evidence type="ECO:0000313" key="2">
    <source>
        <dbReference type="EMBL" id="VYS97670.1"/>
    </source>
</evidence>
<proteinExistence type="predicted"/>
<keyword evidence="1" id="KW-0812">Transmembrane</keyword>
<accession>A0A6N2T0R6</accession>
<evidence type="ECO:0000256" key="1">
    <source>
        <dbReference type="SAM" id="Phobius"/>
    </source>
</evidence>
<gene>
    <name evidence="2" type="ORF">CULFYP111_01094</name>
</gene>
<dbReference type="EMBL" id="CACRSK010000003">
    <property type="protein sequence ID" value="VYS97670.1"/>
    <property type="molecule type" value="Genomic_DNA"/>
</dbReference>
<sequence>MIYYGIVENLNRDVITNVSGSTKGSSGFSVKGTGFVFGGGGGDVKTETNVFFTFDIGDNSFRLSGYDVALRNGDIVIVNSDEGAGLKQVIVLANITRDYYVPSKIKPIFPVIKAFIYSIIPVVFIVAVLNEITGINNGVFTIIMSIILVCIYPFIKYKQCKSFNDMVSETINFQIPEDKKE</sequence>
<reference evidence="2" key="1">
    <citation type="submission" date="2019-11" db="EMBL/GenBank/DDBJ databases">
        <authorList>
            <person name="Feng L."/>
        </authorList>
    </citation>
    <scope>NUCLEOTIDE SEQUENCE</scope>
    <source>
        <strain evidence="2">CUreolyticusLFYP111</strain>
    </source>
</reference>
<feature type="transmembrane region" description="Helical" evidence="1">
    <location>
        <begin position="135"/>
        <end position="155"/>
    </location>
</feature>
<keyword evidence="1" id="KW-1133">Transmembrane helix</keyword>
<name>A0A6N2T0R6_9BACT</name>
<feature type="transmembrane region" description="Helical" evidence="1">
    <location>
        <begin position="107"/>
        <end position="129"/>
    </location>
</feature>
<dbReference type="RefSeq" id="WP_156847434.1">
    <property type="nucleotide sequence ID" value="NZ_CACRSK010000003.1"/>
</dbReference>
<protein>
    <submittedName>
        <fullName evidence="2">Uncharacterized protein</fullName>
    </submittedName>
</protein>
<organism evidence="2">
    <name type="scientific">Campylobacter ureolyticus</name>
    <dbReference type="NCBI Taxonomy" id="827"/>
    <lineage>
        <taxon>Bacteria</taxon>
        <taxon>Pseudomonadati</taxon>
        <taxon>Campylobacterota</taxon>
        <taxon>Epsilonproteobacteria</taxon>
        <taxon>Campylobacterales</taxon>
        <taxon>Campylobacteraceae</taxon>
        <taxon>Campylobacter</taxon>
    </lineage>
</organism>